<evidence type="ECO:0000259" key="6">
    <source>
        <dbReference type="Pfam" id="PF07980"/>
    </source>
</evidence>
<gene>
    <name evidence="8" type="ORF">DYU05_01895</name>
</gene>
<name>A0A3E2NU08_9SPHI</name>
<dbReference type="GO" id="GO:0009279">
    <property type="term" value="C:cell outer membrane"/>
    <property type="evidence" value="ECO:0007669"/>
    <property type="project" value="UniProtKB-SubCell"/>
</dbReference>
<dbReference type="Pfam" id="PF07980">
    <property type="entry name" value="SusD_RagB"/>
    <property type="match status" value="1"/>
</dbReference>
<sequence length="576" mass="64095">MLLFNINNLEKMKQRYKIYTPILLLAVLAISFSACKKDGFLEVPPKGALTDVTTFSSESNADLFLNDIYNQLPDLNNEYQTSEQYSDNSFCGAAWETGQSVVRAGSINPNNVPTGPGTNVGPGMWDWESNYTKIRKCNVFLQQVEKYKTNFSADWIKQRTAEVTYLRAFFYMCLFESYGGVPLITVPLDNKTQGDDIFFGRGTTDETLAFIEKDCDAAAAVLPLTASQAGRPTKGAALALKGWVELFAASPLANPSNDATKWAKAAATNKEVMNLNQYSLFPDYAAQFLAVNNNNSETIFARQYATPAKGGHREGYLGPVKVNGVQQAWGNLAPTQGLVDDYSMDNGLPITDPASGYNPQDPYKNREQRFYKSIIYDGSSWQGDVITTRVGGNNEVDLGSNSDITNTGYYGRKTLDESILGQTSLNLGASTANFIYFRYAEVLLSYAEAQNEAAGPDASVYDAVNKVRARSALPGVKPGLNQSQMRDYIRRERRIELAFEDKRWFDIRRWKITAGATGVLNTPVYAMKIVKDPATGKLTYTQVKIFQNVYFDQQNWMPIPQVEIDKNKKLVQNPGY</sequence>
<evidence type="ECO:0000256" key="5">
    <source>
        <dbReference type="ARBA" id="ARBA00023237"/>
    </source>
</evidence>
<comment type="subcellular location">
    <subcellularLocation>
        <location evidence="1">Cell outer membrane</location>
    </subcellularLocation>
</comment>
<evidence type="ECO:0000256" key="1">
    <source>
        <dbReference type="ARBA" id="ARBA00004442"/>
    </source>
</evidence>
<comment type="similarity">
    <text evidence="2">Belongs to the SusD family.</text>
</comment>
<proteinExistence type="inferred from homology"/>
<keyword evidence="9" id="KW-1185">Reference proteome</keyword>
<dbReference type="InterPro" id="IPR033985">
    <property type="entry name" value="SusD-like_N"/>
</dbReference>
<dbReference type="AlphaFoldDB" id="A0A3E2NU08"/>
<evidence type="ECO:0000259" key="7">
    <source>
        <dbReference type="Pfam" id="PF14322"/>
    </source>
</evidence>
<reference evidence="8 9" key="1">
    <citation type="submission" date="2018-08" db="EMBL/GenBank/DDBJ databases">
        <title>Mucilaginibacter terrae sp. nov., isolated from manganese diggings.</title>
        <authorList>
            <person name="Huang Y."/>
            <person name="Zhou Z."/>
        </authorList>
    </citation>
    <scope>NUCLEOTIDE SEQUENCE [LARGE SCALE GENOMIC DNA]</scope>
    <source>
        <strain evidence="8 9">ZH6</strain>
    </source>
</reference>
<feature type="domain" description="RagB/SusD" evidence="6">
    <location>
        <begin position="297"/>
        <end position="576"/>
    </location>
</feature>
<keyword evidence="4" id="KW-0472">Membrane</keyword>
<comment type="caution">
    <text evidence="8">The sequence shown here is derived from an EMBL/GenBank/DDBJ whole genome shotgun (WGS) entry which is preliminary data.</text>
</comment>
<keyword evidence="3" id="KW-0732">Signal</keyword>
<organism evidence="8 9">
    <name type="scientific">Mucilaginibacter terrenus</name>
    <dbReference type="NCBI Taxonomy" id="2482727"/>
    <lineage>
        <taxon>Bacteria</taxon>
        <taxon>Pseudomonadati</taxon>
        <taxon>Bacteroidota</taxon>
        <taxon>Sphingobacteriia</taxon>
        <taxon>Sphingobacteriales</taxon>
        <taxon>Sphingobacteriaceae</taxon>
        <taxon>Mucilaginibacter</taxon>
    </lineage>
</organism>
<dbReference type="Gene3D" id="1.25.40.390">
    <property type="match status" value="1"/>
</dbReference>
<evidence type="ECO:0000256" key="2">
    <source>
        <dbReference type="ARBA" id="ARBA00006275"/>
    </source>
</evidence>
<feature type="domain" description="SusD-like N-terminal" evidence="7">
    <location>
        <begin position="40"/>
        <end position="240"/>
    </location>
</feature>
<dbReference type="InterPro" id="IPR012944">
    <property type="entry name" value="SusD_RagB_dom"/>
</dbReference>
<evidence type="ECO:0000313" key="9">
    <source>
        <dbReference type="Proteomes" id="UP000260823"/>
    </source>
</evidence>
<dbReference type="InterPro" id="IPR011990">
    <property type="entry name" value="TPR-like_helical_dom_sf"/>
</dbReference>
<evidence type="ECO:0000256" key="3">
    <source>
        <dbReference type="ARBA" id="ARBA00022729"/>
    </source>
</evidence>
<accession>A0A3E2NU08</accession>
<dbReference type="Pfam" id="PF14322">
    <property type="entry name" value="SusD-like_3"/>
    <property type="match status" value="1"/>
</dbReference>
<dbReference type="OrthoDB" id="5694214at2"/>
<dbReference type="Proteomes" id="UP000260823">
    <property type="component" value="Unassembled WGS sequence"/>
</dbReference>
<evidence type="ECO:0000313" key="8">
    <source>
        <dbReference type="EMBL" id="RFZ84401.1"/>
    </source>
</evidence>
<protein>
    <submittedName>
        <fullName evidence="8">RagB/SusD family nutrient uptake outer membrane protein</fullName>
    </submittedName>
</protein>
<keyword evidence="5" id="KW-0998">Cell outer membrane</keyword>
<dbReference type="EMBL" id="QWDE01000001">
    <property type="protein sequence ID" value="RFZ84401.1"/>
    <property type="molecule type" value="Genomic_DNA"/>
</dbReference>
<evidence type="ECO:0000256" key="4">
    <source>
        <dbReference type="ARBA" id="ARBA00023136"/>
    </source>
</evidence>
<dbReference type="SUPFAM" id="SSF48452">
    <property type="entry name" value="TPR-like"/>
    <property type="match status" value="1"/>
</dbReference>